<proteinExistence type="predicted"/>
<dbReference type="EMBL" id="CM042050">
    <property type="protein sequence ID" value="KAI3733929.1"/>
    <property type="molecule type" value="Genomic_DNA"/>
</dbReference>
<name>A0ACB9CI29_ARCLA</name>
<comment type="caution">
    <text evidence="1">The sequence shown here is derived from an EMBL/GenBank/DDBJ whole genome shotgun (WGS) entry which is preliminary data.</text>
</comment>
<evidence type="ECO:0000313" key="2">
    <source>
        <dbReference type="Proteomes" id="UP001055879"/>
    </source>
</evidence>
<gene>
    <name evidence="1" type="ORF">L6452_13388</name>
</gene>
<reference evidence="2" key="1">
    <citation type="journal article" date="2022" name="Mol. Ecol. Resour.">
        <title>The genomes of chicory, endive, great burdock and yacon provide insights into Asteraceae palaeo-polyploidization history and plant inulin production.</title>
        <authorList>
            <person name="Fan W."/>
            <person name="Wang S."/>
            <person name="Wang H."/>
            <person name="Wang A."/>
            <person name="Jiang F."/>
            <person name="Liu H."/>
            <person name="Zhao H."/>
            <person name="Xu D."/>
            <person name="Zhang Y."/>
        </authorList>
    </citation>
    <scope>NUCLEOTIDE SEQUENCE [LARGE SCALE GENOMIC DNA]</scope>
    <source>
        <strain evidence="2">cv. Niubang</strain>
    </source>
</reference>
<accession>A0ACB9CI29</accession>
<evidence type="ECO:0000313" key="1">
    <source>
        <dbReference type="EMBL" id="KAI3733929.1"/>
    </source>
</evidence>
<dbReference type="Proteomes" id="UP001055879">
    <property type="component" value="Linkage Group LG04"/>
</dbReference>
<organism evidence="1 2">
    <name type="scientific">Arctium lappa</name>
    <name type="common">Greater burdock</name>
    <name type="synonym">Lappa major</name>
    <dbReference type="NCBI Taxonomy" id="4217"/>
    <lineage>
        <taxon>Eukaryota</taxon>
        <taxon>Viridiplantae</taxon>
        <taxon>Streptophyta</taxon>
        <taxon>Embryophyta</taxon>
        <taxon>Tracheophyta</taxon>
        <taxon>Spermatophyta</taxon>
        <taxon>Magnoliopsida</taxon>
        <taxon>eudicotyledons</taxon>
        <taxon>Gunneridae</taxon>
        <taxon>Pentapetalae</taxon>
        <taxon>asterids</taxon>
        <taxon>campanulids</taxon>
        <taxon>Asterales</taxon>
        <taxon>Asteraceae</taxon>
        <taxon>Carduoideae</taxon>
        <taxon>Cardueae</taxon>
        <taxon>Arctiinae</taxon>
        <taxon>Arctium</taxon>
    </lineage>
</organism>
<keyword evidence="2" id="KW-1185">Reference proteome</keyword>
<protein>
    <submittedName>
        <fullName evidence="1">Uncharacterized protein</fullName>
    </submittedName>
</protein>
<reference evidence="1 2" key="2">
    <citation type="journal article" date="2022" name="Mol. Ecol. Resour.">
        <title>The genomes of chicory, endive, great burdock and yacon provide insights into Asteraceae paleo-polyploidization history and plant inulin production.</title>
        <authorList>
            <person name="Fan W."/>
            <person name="Wang S."/>
            <person name="Wang H."/>
            <person name="Wang A."/>
            <person name="Jiang F."/>
            <person name="Liu H."/>
            <person name="Zhao H."/>
            <person name="Xu D."/>
            <person name="Zhang Y."/>
        </authorList>
    </citation>
    <scope>NUCLEOTIDE SEQUENCE [LARGE SCALE GENOMIC DNA]</scope>
    <source>
        <strain evidence="2">cv. Niubang</strain>
    </source>
</reference>
<sequence length="215" mass="25126">MSISHSSDSDDSIHENVATIERYLHSTVGKGQVADVLLWRNTRLSASLLLGFTTMWFLFEVYEYNFISLLCHIAILAMLIIYVTYTTAKFSQWDLPDFEELTIQESTFKWLYKKTNNLLLKFYYTSSGEDLTRFFLTMASLWMISVIGNHFTSLNLIYLCFVCIGTLPALYERYEHEVDYLASKGIRDMKNMLKQFDSNVLNKIPRGQVKEKKRK</sequence>